<reference evidence="3 4" key="1">
    <citation type="journal article" date="2019" name="Int. J. Syst. Evol. Microbiol.">
        <title>The Global Catalogue of Microorganisms (GCM) 10K type strain sequencing project: providing services to taxonomists for standard genome sequencing and annotation.</title>
        <authorList>
            <consortium name="The Broad Institute Genomics Platform"/>
            <consortium name="The Broad Institute Genome Sequencing Center for Infectious Disease"/>
            <person name="Wu L."/>
            <person name="Ma J."/>
        </authorList>
    </citation>
    <scope>NUCLEOTIDE SEQUENCE [LARGE SCALE GENOMIC DNA]</scope>
    <source>
        <strain evidence="3 4">CGMCC 1.12125</strain>
    </source>
</reference>
<proteinExistence type="predicted"/>
<name>A0ABD6CCN3_9EURY</name>
<sequence>MTDQRETIQEAIREIRREGYKAAGMHAVVDAVAVFLLVNLGVLVAGVSLPPVGPIDGSTVLAAVVGLLAFGVEFGLRVHYYTVERFEATNPEVAEALRTARDAAEAADGSPMAARLYDDVIAKLKGTSAAGFVDTRWLGGSVVVVLLVSVLTIQAAVAGISLGPAAGPPANETDERTPGGPVSSTDNGDSRLQDGDDVLGEPKDVDRGDDDLSTNISAGRGGQEGDEEHAYDDSGFVADTDPVAAQRAGYDAEQNLGDADLVREYNLRLNARDSDD</sequence>
<dbReference type="EMBL" id="JBHUDJ010000006">
    <property type="protein sequence ID" value="MFD1587998.1"/>
    <property type="molecule type" value="Genomic_DNA"/>
</dbReference>
<feature type="transmembrane region" description="Helical" evidence="2">
    <location>
        <begin position="59"/>
        <end position="76"/>
    </location>
</feature>
<dbReference type="Proteomes" id="UP001597119">
    <property type="component" value="Unassembled WGS sequence"/>
</dbReference>
<keyword evidence="2" id="KW-1133">Transmembrane helix</keyword>
<evidence type="ECO:0000256" key="1">
    <source>
        <dbReference type="SAM" id="MobiDB-lite"/>
    </source>
</evidence>
<comment type="caution">
    <text evidence="3">The sequence shown here is derived from an EMBL/GenBank/DDBJ whole genome shotgun (WGS) entry which is preliminary data.</text>
</comment>
<keyword evidence="2" id="KW-0472">Membrane</keyword>
<evidence type="ECO:0000256" key="2">
    <source>
        <dbReference type="SAM" id="Phobius"/>
    </source>
</evidence>
<accession>A0ABD6CCN3</accession>
<evidence type="ECO:0000313" key="3">
    <source>
        <dbReference type="EMBL" id="MFD1587998.1"/>
    </source>
</evidence>
<evidence type="ECO:0000313" key="4">
    <source>
        <dbReference type="Proteomes" id="UP001597119"/>
    </source>
</evidence>
<dbReference type="Pfam" id="PF24334">
    <property type="entry name" value="DUF7502"/>
    <property type="match status" value="1"/>
</dbReference>
<feature type="compositionally biased region" description="Basic and acidic residues" evidence="1">
    <location>
        <begin position="188"/>
        <end position="206"/>
    </location>
</feature>
<keyword evidence="4" id="KW-1185">Reference proteome</keyword>
<feature type="transmembrane region" description="Helical" evidence="2">
    <location>
        <begin position="137"/>
        <end position="162"/>
    </location>
</feature>
<dbReference type="RefSeq" id="WP_247380249.1">
    <property type="nucleotide sequence ID" value="NZ_JALLGV010000008.1"/>
</dbReference>
<protein>
    <submittedName>
        <fullName evidence="3">Uncharacterized protein</fullName>
    </submittedName>
</protein>
<feature type="transmembrane region" description="Helical" evidence="2">
    <location>
        <begin position="23"/>
        <end position="47"/>
    </location>
</feature>
<dbReference type="InterPro" id="IPR055925">
    <property type="entry name" value="DUF7502"/>
</dbReference>
<gene>
    <name evidence="3" type="ORF">ACFR9U_13505</name>
</gene>
<keyword evidence="2" id="KW-0812">Transmembrane</keyword>
<organism evidence="3 4">
    <name type="scientific">Halorientalis brevis</name>
    <dbReference type="NCBI Taxonomy" id="1126241"/>
    <lineage>
        <taxon>Archaea</taxon>
        <taxon>Methanobacteriati</taxon>
        <taxon>Methanobacteriota</taxon>
        <taxon>Stenosarchaea group</taxon>
        <taxon>Halobacteria</taxon>
        <taxon>Halobacteriales</taxon>
        <taxon>Haloarculaceae</taxon>
        <taxon>Halorientalis</taxon>
    </lineage>
</organism>
<dbReference type="AlphaFoldDB" id="A0ABD6CCN3"/>
<feature type="region of interest" description="Disordered" evidence="1">
    <location>
        <begin position="167"/>
        <end position="251"/>
    </location>
</feature>